<reference evidence="1 2" key="1">
    <citation type="journal article" date="2024" name="Int. J. Syst. Evol. Microbiol.">
        <title>Paenibacillus hexagrammi sp. nov., a novel bacterium isolated from the gut content of Hexagrammos agrammus.</title>
        <authorList>
            <person name="Jung H.K."/>
            <person name="Kim D.G."/>
            <person name="Zin H."/>
            <person name="Park J."/>
            <person name="Jung H."/>
            <person name="Kim Y.O."/>
            <person name="Kong H.J."/>
            <person name="Kim J.W."/>
            <person name="Kim Y.S."/>
        </authorList>
    </citation>
    <scope>NUCLEOTIDE SEQUENCE [LARGE SCALE GENOMIC DNA]</scope>
    <source>
        <strain evidence="1 2">YPD9-1</strain>
    </source>
</reference>
<dbReference type="Gene3D" id="2.30.110.50">
    <property type="match status" value="1"/>
</dbReference>
<evidence type="ECO:0000313" key="2">
    <source>
        <dbReference type="Proteomes" id="UP001649230"/>
    </source>
</evidence>
<dbReference type="Pfam" id="PF05954">
    <property type="entry name" value="Phage_GPD"/>
    <property type="match status" value="1"/>
</dbReference>
<dbReference type="Gene3D" id="3.55.50.10">
    <property type="entry name" value="Baseplate protein-like domains"/>
    <property type="match status" value="1"/>
</dbReference>
<dbReference type="EMBL" id="CP090978">
    <property type="protein sequence ID" value="UJF32208.1"/>
    <property type="molecule type" value="Genomic_DNA"/>
</dbReference>
<protein>
    <submittedName>
        <fullName evidence="1">Phage late control D family protein</fullName>
    </submittedName>
</protein>
<dbReference type="Proteomes" id="UP001649230">
    <property type="component" value="Chromosome"/>
</dbReference>
<dbReference type="SUPFAM" id="SSF69279">
    <property type="entry name" value="Phage tail proteins"/>
    <property type="match status" value="1"/>
</dbReference>
<keyword evidence="2" id="KW-1185">Reference proteome</keyword>
<accession>A0ABY3SDY8</accession>
<gene>
    <name evidence="1" type="ORF">L0M14_21150</name>
</gene>
<evidence type="ECO:0000313" key="1">
    <source>
        <dbReference type="EMBL" id="UJF32208.1"/>
    </source>
</evidence>
<sequence length="360" mass="39547">MEAVEKAMGYGNIRIISPYELQTIQHMDIIRHPGEHARLTLSGIIPEEHGTSYMEHSSSRDTVEIQIVEENGSARRLFKGIVSLLKIKAVQGIYYLELECSSYTAIMDLKRKSRSFPNPHMTYGELIETVMSDYEQSDVLDYATGSSALGSFTLQYMETDWQFLKRMASHFGSVLMADAAGDGPKLMVGLPDGRMRSLPEEPFMVKRSLAEWMNIAFNDGHGSEGEFTAYSIVTDQSYQIGDKVMFREGELTVVGYTAALTDGLLSYTYMLSPLEAGMSVLRILNHEMTGATLLGSVQEVKGHSVKVKLDIDEGRKGAASGWFPYASAYSAEGSGGGSTICQGPAIGYSSMCRGVRKEGP</sequence>
<proteinExistence type="predicted"/>
<dbReference type="RefSeq" id="WP_235118552.1">
    <property type="nucleotide sequence ID" value="NZ_CP090978.1"/>
</dbReference>
<organism evidence="1 2">
    <name type="scientific">Paenibacillus hexagrammi</name>
    <dbReference type="NCBI Taxonomy" id="2908839"/>
    <lineage>
        <taxon>Bacteria</taxon>
        <taxon>Bacillati</taxon>
        <taxon>Bacillota</taxon>
        <taxon>Bacilli</taxon>
        <taxon>Bacillales</taxon>
        <taxon>Paenibacillaceae</taxon>
        <taxon>Paenibacillus</taxon>
    </lineage>
</organism>
<name>A0ABY3SDY8_9BACL</name>